<evidence type="ECO:0000313" key="1">
    <source>
        <dbReference type="EMBL" id="GAM63061.1"/>
    </source>
</evidence>
<reference evidence="1 2" key="2">
    <citation type="submission" date="2015-01" db="EMBL/GenBank/DDBJ databases">
        <authorList>
            <consortium name="NBRP consortium"/>
            <person name="Sawabe T."/>
            <person name="Meirelles P."/>
            <person name="Feng G."/>
            <person name="Sayaka M."/>
            <person name="Hattori M."/>
            <person name="Ohkuma M."/>
        </authorList>
    </citation>
    <scope>NUCLEOTIDE SEQUENCE [LARGE SCALE GENOMIC DNA]</scope>
    <source>
        <strain evidence="1 2">JCM19232</strain>
    </source>
</reference>
<name>A0A0B8P9L8_9VIBR</name>
<gene>
    <name evidence="1" type="ORF">JCM19232_4738</name>
</gene>
<accession>A0A0B8P9L8</accession>
<reference evidence="1 2" key="1">
    <citation type="submission" date="2015-01" db="EMBL/GenBank/DDBJ databases">
        <title>Vibrio sp. C5 JCM 19232 whole genome shotgun sequence.</title>
        <authorList>
            <person name="Sawabe T."/>
            <person name="Meirelles P."/>
            <person name="Feng G."/>
            <person name="Sayaka M."/>
            <person name="Hattori M."/>
            <person name="Ohkuma M."/>
        </authorList>
    </citation>
    <scope>NUCLEOTIDE SEQUENCE [LARGE SCALE GENOMIC DNA]</scope>
    <source>
        <strain evidence="1 2">JCM19232</strain>
    </source>
</reference>
<dbReference type="EMBL" id="BBSA01000007">
    <property type="protein sequence ID" value="GAM63061.1"/>
    <property type="molecule type" value="Genomic_DNA"/>
</dbReference>
<comment type="caution">
    <text evidence="1">The sequence shown here is derived from an EMBL/GenBank/DDBJ whole genome shotgun (WGS) entry which is preliminary data.</text>
</comment>
<sequence>MGFIISREIKNIQDLWKLADDKGKSEFTLELQKIIAAELNKYFYSRELECFDFDLLQYGSDSKKIVSVLILFNIAVHRTNKTRLSFKIYRDATWDIEHIHAQQSRDLNAVAEYQTWYADQKTLLESNHIPDSEKQELNKALGVWYRESESDLTSNRDLRRDYIQRLEQVVGEIADDEVNGLDNLCLLPSRVNRGIGNEVFSVKRERVIKYERDQNFFIPIATKNVFSKFYSDSVSQMYKCRQATKSAIEKN</sequence>
<organism evidence="1 2">
    <name type="scientific">Vibrio ishigakensis</name>
    <dbReference type="NCBI Taxonomy" id="1481914"/>
    <lineage>
        <taxon>Bacteria</taxon>
        <taxon>Pseudomonadati</taxon>
        <taxon>Pseudomonadota</taxon>
        <taxon>Gammaproteobacteria</taxon>
        <taxon>Vibrionales</taxon>
        <taxon>Vibrionaceae</taxon>
        <taxon>Vibrio</taxon>
    </lineage>
</organism>
<dbReference type="AlphaFoldDB" id="A0A0B8P9L8"/>
<evidence type="ECO:0000313" key="2">
    <source>
        <dbReference type="Proteomes" id="UP000031670"/>
    </source>
</evidence>
<proteinExistence type="predicted"/>
<dbReference type="Proteomes" id="UP000031670">
    <property type="component" value="Unassembled WGS sequence"/>
</dbReference>
<protein>
    <submittedName>
        <fullName evidence="1">Uncharacterized protein</fullName>
    </submittedName>
</protein>